<evidence type="ECO:0000256" key="5">
    <source>
        <dbReference type="ARBA" id="ARBA00045658"/>
    </source>
</evidence>
<dbReference type="PANTHER" id="PTHR13748">
    <property type="entry name" value="COBW-RELATED"/>
    <property type="match status" value="1"/>
</dbReference>
<dbReference type="InterPro" id="IPR003495">
    <property type="entry name" value="CobW/HypB/UreG_nucleotide-bd"/>
</dbReference>
<comment type="caution">
    <text evidence="8">The sequence shown here is derived from an EMBL/GenBank/DDBJ whole genome shotgun (WGS) entry which is preliminary data.</text>
</comment>
<dbReference type="InterPro" id="IPR036627">
    <property type="entry name" value="CobW-likC_sf"/>
</dbReference>
<accession>W9GZ60</accession>
<dbReference type="OrthoDB" id="9808822at2"/>
<dbReference type="Gene3D" id="3.30.1220.10">
    <property type="entry name" value="CobW-like, C-terminal domain"/>
    <property type="match status" value="1"/>
</dbReference>
<dbReference type="STRING" id="1385369.N825_09155"/>
<proteinExistence type="inferred from homology"/>
<evidence type="ECO:0000256" key="1">
    <source>
        <dbReference type="ARBA" id="ARBA00022741"/>
    </source>
</evidence>
<dbReference type="GO" id="GO:0005737">
    <property type="term" value="C:cytoplasm"/>
    <property type="evidence" value="ECO:0007669"/>
    <property type="project" value="TreeGrafter"/>
</dbReference>
<sequence length="342" mass="37732">MSRLPVNVLTGFLGSGKTTLLQRMLASEDLADTAVLVNEFGEVGLDHHLLRRVEGDIVLLKSGCVCCTIREDLGSAIRDLYSMRSRGVVPPFQRLAIETTGLADPVPILSTVMGEPVIRHHFRLGNVVVTIDAVNGGFHLDRQPESVRQIAVADRIVLTKTDIAEPHEVERLVGRVRAINHAAPIDLAGDPNLDIGGLLSSDPYDVGSRGQVVADWLRLAGEEREHHHDHSHGHDRNRHDAAIQTFSVTLDEPLDWTAFGIWFSMMLNRHGDDLLRVKGILNLRGGDAPVVINGVQHVIHPPIHLDAWPDGDRRSRIVFIVRGLERERIEASLRAFLGLSAL</sequence>
<dbReference type="SUPFAM" id="SSF52540">
    <property type="entry name" value="P-loop containing nucleoside triphosphate hydrolases"/>
    <property type="match status" value="1"/>
</dbReference>
<feature type="domain" description="CobW C-terminal" evidence="7">
    <location>
        <begin position="243"/>
        <end position="337"/>
    </location>
</feature>
<dbReference type="SMART" id="SM00833">
    <property type="entry name" value="CobW_C"/>
    <property type="match status" value="1"/>
</dbReference>
<evidence type="ECO:0000256" key="4">
    <source>
        <dbReference type="ARBA" id="ARBA00034320"/>
    </source>
</evidence>
<evidence type="ECO:0000256" key="6">
    <source>
        <dbReference type="ARBA" id="ARBA00049117"/>
    </source>
</evidence>
<gene>
    <name evidence="8" type="ORF">N825_09155</name>
</gene>
<dbReference type="Pfam" id="PF07683">
    <property type="entry name" value="CobW_C"/>
    <property type="match status" value="1"/>
</dbReference>
<comment type="similarity">
    <text evidence="4">Belongs to the SIMIBI class G3E GTPase family. ZNG1 subfamily.</text>
</comment>
<comment type="function">
    <text evidence="5">Zinc chaperone that directly transfers zinc cofactor to target proteins, thereby activating them. Zinc is transferred from the CXCC motif in the GTPase domain to the zinc binding site in target proteins in a process requiring GTP hydrolysis.</text>
</comment>
<dbReference type="CDD" id="cd03112">
    <property type="entry name" value="CobW-like"/>
    <property type="match status" value="1"/>
</dbReference>
<reference evidence="8 9" key="1">
    <citation type="submission" date="2013-08" db="EMBL/GenBank/DDBJ databases">
        <title>The genome sequence of Skermanella stibiiresistens.</title>
        <authorList>
            <person name="Zhu W."/>
            <person name="Wang G."/>
        </authorList>
    </citation>
    <scope>NUCLEOTIDE SEQUENCE [LARGE SCALE GENOMIC DNA]</scope>
    <source>
        <strain evidence="8 9">SB22</strain>
    </source>
</reference>
<name>W9GZ60_9PROT</name>
<dbReference type="GO" id="GO:0016787">
    <property type="term" value="F:hydrolase activity"/>
    <property type="evidence" value="ECO:0007669"/>
    <property type="project" value="UniProtKB-KW"/>
</dbReference>
<dbReference type="Proteomes" id="UP000019486">
    <property type="component" value="Unassembled WGS sequence"/>
</dbReference>
<evidence type="ECO:0000313" key="9">
    <source>
        <dbReference type="Proteomes" id="UP000019486"/>
    </source>
</evidence>
<dbReference type="Pfam" id="PF02492">
    <property type="entry name" value="cobW"/>
    <property type="match status" value="1"/>
</dbReference>
<evidence type="ECO:0000256" key="2">
    <source>
        <dbReference type="ARBA" id="ARBA00022801"/>
    </source>
</evidence>
<organism evidence="8 9">
    <name type="scientific">Skermanella stibiiresistens SB22</name>
    <dbReference type="NCBI Taxonomy" id="1385369"/>
    <lineage>
        <taxon>Bacteria</taxon>
        <taxon>Pseudomonadati</taxon>
        <taxon>Pseudomonadota</taxon>
        <taxon>Alphaproteobacteria</taxon>
        <taxon>Rhodospirillales</taxon>
        <taxon>Azospirillaceae</taxon>
        <taxon>Skermanella</taxon>
    </lineage>
</organism>
<keyword evidence="9" id="KW-1185">Reference proteome</keyword>
<dbReference type="AlphaFoldDB" id="W9GZ60"/>
<dbReference type="PATRIC" id="fig|1385369.3.peg.5137"/>
<dbReference type="RefSeq" id="WP_037458226.1">
    <property type="nucleotide sequence ID" value="NZ_AVFL01000023.1"/>
</dbReference>
<keyword evidence="1" id="KW-0547">Nucleotide-binding</keyword>
<evidence type="ECO:0000313" key="8">
    <source>
        <dbReference type="EMBL" id="EWY37737.1"/>
    </source>
</evidence>
<protein>
    <recommendedName>
        <fullName evidence="7">CobW C-terminal domain-containing protein</fullName>
    </recommendedName>
</protein>
<evidence type="ECO:0000259" key="7">
    <source>
        <dbReference type="SMART" id="SM00833"/>
    </source>
</evidence>
<evidence type="ECO:0000256" key="3">
    <source>
        <dbReference type="ARBA" id="ARBA00023186"/>
    </source>
</evidence>
<keyword evidence="3" id="KW-0143">Chaperone</keyword>
<dbReference type="InterPro" id="IPR011629">
    <property type="entry name" value="CobW-like_C"/>
</dbReference>
<comment type="catalytic activity">
    <reaction evidence="6">
        <text>GTP + H2O = GDP + phosphate + H(+)</text>
        <dbReference type="Rhea" id="RHEA:19669"/>
        <dbReference type="ChEBI" id="CHEBI:15377"/>
        <dbReference type="ChEBI" id="CHEBI:15378"/>
        <dbReference type="ChEBI" id="CHEBI:37565"/>
        <dbReference type="ChEBI" id="CHEBI:43474"/>
        <dbReference type="ChEBI" id="CHEBI:58189"/>
    </reaction>
    <physiologicalReaction direction="left-to-right" evidence="6">
        <dbReference type="Rhea" id="RHEA:19670"/>
    </physiologicalReaction>
</comment>
<keyword evidence="2" id="KW-0378">Hydrolase</keyword>
<dbReference type="PANTHER" id="PTHR13748:SF62">
    <property type="entry name" value="COBW DOMAIN-CONTAINING PROTEIN"/>
    <property type="match status" value="1"/>
</dbReference>
<dbReference type="SUPFAM" id="SSF90002">
    <property type="entry name" value="Hypothetical protein YjiA, C-terminal domain"/>
    <property type="match status" value="1"/>
</dbReference>
<dbReference type="InterPro" id="IPR027417">
    <property type="entry name" value="P-loop_NTPase"/>
</dbReference>
<dbReference type="Gene3D" id="3.40.50.300">
    <property type="entry name" value="P-loop containing nucleotide triphosphate hydrolases"/>
    <property type="match status" value="1"/>
</dbReference>
<dbReference type="InterPro" id="IPR051316">
    <property type="entry name" value="Zinc-reg_GTPase_activator"/>
</dbReference>
<dbReference type="GO" id="GO:0000166">
    <property type="term" value="F:nucleotide binding"/>
    <property type="evidence" value="ECO:0007669"/>
    <property type="project" value="UniProtKB-KW"/>
</dbReference>
<dbReference type="EMBL" id="AVFL01000023">
    <property type="protein sequence ID" value="EWY37737.1"/>
    <property type="molecule type" value="Genomic_DNA"/>
</dbReference>